<proteinExistence type="predicted"/>
<keyword evidence="4" id="KW-1185">Reference proteome</keyword>
<feature type="domain" description="VTT" evidence="2">
    <location>
        <begin position="31"/>
        <end position="145"/>
    </location>
</feature>
<sequence>MSLLFTIIETGGMLAPIAFVLFHVLRQFFFIPVPVVCMAGGILFGTTFGTLFSIVGLMISCLLFYMVIEKLPKTYEKLMNIKKKWFGPHSRLTMGQITILRLIPFVHYQLLNVMMIERARSFGKYVIGAFWTNLPLAFFYTVFGEFISGFTPTIVIIILAALSVLFYILREKVVVLKWKEFFPKASEGQ</sequence>
<dbReference type="EMBL" id="OAOP01000005">
    <property type="protein sequence ID" value="SNX71460.1"/>
    <property type="molecule type" value="Genomic_DNA"/>
</dbReference>
<evidence type="ECO:0000256" key="1">
    <source>
        <dbReference type="SAM" id="Phobius"/>
    </source>
</evidence>
<feature type="transmembrane region" description="Helical" evidence="1">
    <location>
        <begin position="122"/>
        <end position="143"/>
    </location>
</feature>
<evidence type="ECO:0000259" key="2">
    <source>
        <dbReference type="Pfam" id="PF09335"/>
    </source>
</evidence>
<feature type="transmembrane region" description="Helical" evidence="1">
    <location>
        <begin position="12"/>
        <end position="30"/>
    </location>
</feature>
<dbReference type="AlphaFoldDB" id="A0A285CV68"/>
<feature type="transmembrane region" description="Helical" evidence="1">
    <location>
        <begin position="42"/>
        <end position="68"/>
    </location>
</feature>
<gene>
    <name evidence="3" type="ORF">SAMN05877753_105224</name>
</gene>
<dbReference type="Pfam" id="PF09335">
    <property type="entry name" value="VTT_dom"/>
    <property type="match status" value="1"/>
</dbReference>
<evidence type="ECO:0000313" key="3">
    <source>
        <dbReference type="EMBL" id="SNX71460.1"/>
    </source>
</evidence>
<keyword evidence="1" id="KW-0812">Transmembrane</keyword>
<organism evidence="3 4">
    <name type="scientific">Bacillus oleivorans</name>
    <dbReference type="NCBI Taxonomy" id="1448271"/>
    <lineage>
        <taxon>Bacteria</taxon>
        <taxon>Bacillati</taxon>
        <taxon>Bacillota</taxon>
        <taxon>Bacilli</taxon>
        <taxon>Bacillales</taxon>
        <taxon>Bacillaceae</taxon>
        <taxon>Bacillus</taxon>
    </lineage>
</organism>
<dbReference type="InterPro" id="IPR032816">
    <property type="entry name" value="VTT_dom"/>
</dbReference>
<keyword evidence="1" id="KW-0472">Membrane</keyword>
<accession>A0A285CV68</accession>
<feature type="transmembrane region" description="Helical" evidence="1">
    <location>
        <begin position="149"/>
        <end position="169"/>
    </location>
</feature>
<reference evidence="3 4" key="1">
    <citation type="submission" date="2017-08" db="EMBL/GenBank/DDBJ databases">
        <authorList>
            <person name="de Groot N.N."/>
        </authorList>
    </citation>
    <scope>NUCLEOTIDE SEQUENCE [LARGE SCALE GENOMIC DNA]</scope>
    <source>
        <strain evidence="3 4">JC228</strain>
    </source>
</reference>
<protein>
    <submittedName>
        <fullName evidence="3">Uncharacterized membrane protein YdjX (TVP38/TMEM64 family)</fullName>
    </submittedName>
</protein>
<name>A0A285CV68_9BACI</name>
<evidence type="ECO:0000313" key="4">
    <source>
        <dbReference type="Proteomes" id="UP000219546"/>
    </source>
</evidence>
<keyword evidence="1" id="KW-1133">Transmembrane helix</keyword>
<dbReference type="Proteomes" id="UP000219546">
    <property type="component" value="Unassembled WGS sequence"/>
</dbReference>